<sequence>MSSKKKAIRRPISEVGKASRASREGSDAPSYSKLKFIRFFNG</sequence>
<protein>
    <submittedName>
        <fullName evidence="2">Uncharacterized protein</fullName>
    </submittedName>
</protein>
<reference evidence="2" key="1">
    <citation type="submission" date="2014-09" db="EMBL/GenBank/DDBJ databases">
        <authorList>
            <person name="Magalhaes I.L.F."/>
            <person name="Oliveira U."/>
            <person name="Santos F.R."/>
            <person name="Vidigal T.H.D.A."/>
            <person name="Brescovit A.D."/>
            <person name="Santos A.J."/>
        </authorList>
    </citation>
    <scope>NUCLEOTIDE SEQUENCE</scope>
    <source>
        <tissue evidence="2">Shoot tissue taken approximately 20 cm above the soil surface</tissue>
    </source>
</reference>
<feature type="region of interest" description="Disordered" evidence="1">
    <location>
        <begin position="1"/>
        <end position="29"/>
    </location>
</feature>
<dbReference type="EMBL" id="GBRH01167164">
    <property type="protein sequence ID" value="JAE30732.1"/>
    <property type="molecule type" value="Transcribed_RNA"/>
</dbReference>
<evidence type="ECO:0000313" key="2">
    <source>
        <dbReference type="EMBL" id="JAE30732.1"/>
    </source>
</evidence>
<evidence type="ECO:0000256" key="1">
    <source>
        <dbReference type="SAM" id="MobiDB-lite"/>
    </source>
</evidence>
<name>A0A0A9H1U7_ARUDO</name>
<organism evidence="2">
    <name type="scientific">Arundo donax</name>
    <name type="common">Giant reed</name>
    <name type="synonym">Donax arundinaceus</name>
    <dbReference type="NCBI Taxonomy" id="35708"/>
    <lineage>
        <taxon>Eukaryota</taxon>
        <taxon>Viridiplantae</taxon>
        <taxon>Streptophyta</taxon>
        <taxon>Embryophyta</taxon>
        <taxon>Tracheophyta</taxon>
        <taxon>Spermatophyta</taxon>
        <taxon>Magnoliopsida</taxon>
        <taxon>Liliopsida</taxon>
        <taxon>Poales</taxon>
        <taxon>Poaceae</taxon>
        <taxon>PACMAD clade</taxon>
        <taxon>Arundinoideae</taxon>
        <taxon>Arundineae</taxon>
        <taxon>Arundo</taxon>
    </lineage>
</organism>
<accession>A0A0A9H1U7</accession>
<reference evidence="2" key="2">
    <citation type="journal article" date="2015" name="Data Brief">
        <title>Shoot transcriptome of the giant reed, Arundo donax.</title>
        <authorList>
            <person name="Barrero R.A."/>
            <person name="Guerrero F.D."/>
            <person name="Moolhuijzen P."/>
            <person name="Goolsby J.A."/>
            <person name="Tidwell J."/>
            <person name="Bellgard S.E."/>
            <person name="Bellgard M.I."/>
        </authorList>
    </citation>
    <scope>NUCLEOTIDE SEQUENCE</scope>
    <source>
        <tissue evidence="2">Shoot tissue taken approximately 20 cm above the soil surface</tissue>
    </source>
</reference>
<proteinExistence type="predicted"/>
<dbReference type="AlphaFoldDB" id="A0A0A9H1U7"/>